<sequence>MALATPAPMEKKRTEGSSRKVNTEDVLLWYWLLFSYSCQMPLDHLYTEVDVVGDPSPNSGGGFPLFVDHVGSKKIRSGPKTEDPRSQPVDTLPQNQNVLLGAFPRLSYRHVLFNENQEHDTNGEAFDDEEEEVEVPKSDEEDTDRKIGGPYIQFTREEKLRIWKPWKNTLIVKLLGRNISYTYLCTRVKQMWALLGDFQAVDLENGLYCFRFDNKSDYLQVLTDGPWIIADHYLTVRRWCLGFRSDEASVESVATWVCLPGMPLEYYDREILDKIGDRIGKSVKIDRTTSSQSKGKFARLCVEIDLKKPLIPKIFIGGRWQKIEYEGLKMLCFHCEKFGHSEEGCVMKQQEKKGLSEEQALKLSESHKVVQKDYETAKYGPWMVVKQNNRKPKMQKAKAAIQMEKPQPISNLGSQFVVLDNEDMEQNEDVVILETTKNATIMPEMSRTKKSMTATYTKEQLKENLQSSASVSNRDLTSLSKVKGKKQVPEEPKITFSSGTIKLTRQSNPEMVKNVVQGAPSSPPLQIQHSKIAMYLESGREKNEQSVGVNGAAHEKLTEPMEDDNPITRGTNDILNSMELESNEVVAMQVSLT</sequence>
<dbReference type="Proteomes" id="UP000026915">
    <property type="component" value="Chromosome 3"/>
</dbReference>
<evidence type="ECO:0000256" key="1">
    <source>
        <dbReference type="SAM" id="MobiDB-lite"/>
    </source>
</evidence>
<dbReference type="AlphaFoldDB" id="A0A061FZI5"/>
<reference evidence="3 4" key="1">
    <citation type="journal article" date="2013" name="Genome Biol.">
        <title>The genome sequence of the most widely cultivated cacao type and its use to identify candidate genes regulating pod color.</title>
        <authorList>
            <person name="Motamayor J.C."/>
            <person name="Mockaitis K."/>
            <person name="Schmutz J."/>
            <person name="Haiminen N."/>
            <person name="Iii D.L."/>
            <person name="Cornejo O."/>
            <person name="Findley S.D."/>
            <person name="Zheng P."/>
            <person name="Utro F."/>
            <person name="Royaert S."/>
            <person name="Saski C."/>
            <person name="Jenkins J."/>
            <person name="Podicheti R."/>
            <person name="Zhao M."/>
            <person name="Scheffler B.E."/>
            <person name="Stack J.C."/>
            <person name="Feltus F.A."/>
            <person name="Mustiga G.M."/>
            <person name="Amores F."/>
            <person name="Phillips W."/>
            <person name="Marelli J.P."/>
            <person name="May G.D."/>
            <person name="Shapiro H."/>
            <person name="Ma J."/>
            <person name="Bustamante C.D."/>
            <person name="Schnell R.J."/>
            <person name="Main D."/>
            <person name="Gilbert D."/>
            <person name="Parida L."/>
            <person name="Kuhn D.N."/>
        </authorList>
    </citation>
    <scope>NUCLEOTIDE SEQUENCE [LARGE SCALE GENOMIC DNA]</scope>
    <source>
        <strain evidence="4">cv. Matina 1-6</strain>
    </source>
</reference>
<feature type="domain" description="DUF4283" evidence="2">
    <location>
        <begin position="166"/>
        <end position="245"/>
    </location>
</feature>
<feature type="region of interest" description="Disordered" evidence="1">
    <location>
        <begin position="463"/>
        <end position="491"/>
    </location>
</feature>
<evidence type="ECO:0000313" key="4">
    <source>
        <dbReference type="Proteomes" id="UP000026915"/>
    </source>
</evidence>
<evidence type="ECO:0000259" key="2">
    <source>
        <dbReference type="Pfam" id="PF14111"/>
    </source>
</evidence>
<dbReference type="EMBL" id="CM001881">
    <property type="protein sequence ID" value="EOY22292.1"/>
    <property type="molecule type" value="Genomic_DNA"/>
</dbReference>
<accession>A0A061FZI5</accession>
<feature type="compositionally biased region" description="Basic and acidic residues" evidence="1">
    <location>
        <begin position="134"/>
        <end position="147"/>
    </location>
</feature>
<dbReference type="HOGENOM" id="CLU_460349_0_0_1"/>
<dbReference type="OMA" id="VYIRIDL"/>
<dbReference type="PANTHER" id="PTHR31286">
    <property type="entry name" value="GLYCINE-RICH CELL WALL STRUCTURAL PROTEIN 1.8-LIKE"/>
    <property type="match status" value="1"/>
</dbReference>
<name>A0A061FZI5_THECC</name>
<dbReference type="Gramene" id="EOY22292">
    <property type="protein sequence ID" value="EOY22292"/>
    <property type="gene ID" value="TCM_014510"/>
</dbReference>
<feature type="compositionally biased region" description="Polar residues" evidence="1">
    <location>
        <begin position="463"/>
        <end position="480"/>
    </location>
</feature>
<dbReference type="Pfam" id="PF14111">
    <property type="entry name" value="DUF4283"/>
    <property type="match status" value="1"/>
</dbReference>
<dbReference type="InterPro" id="IPR040256">
    <property type="entry name" value="At4g02000-like"/>
</dbReference>
<dbReference type="STRING" id="3641.A0A061FZI5"/>
<evidence type="ECO:0000313" key="3">
    <source>
        <dbReference type="EMBL" id="EOY22292.1"/>
    </source>
</evidence>
<dbReference type="InParanoid" id="A0A061FZI5"/>
<dbReference type="PANTHER" id="PTHR31286:SF99">
    <property type="entry name" value="DUF4283 DOMAIN-CONTAINING PROTEIN"/>
    <property type="match status" value="1"/>
</dbReference>
<keyword evidence="4" id="KW-1185">Reference proteome</keyword>
<proteinExistence type="predicted"/>
<dbReference type="InterPro" id="IPR025558">
    <property type="entry name" value="DUF4283"/>
</dbReference>
<feature type="region of interest" description="Disordered" evidence="1">
    <location>
        <begin position="119"/>
        <end position="147"/>
    </location>
</feature>
<dbReference type="eggNOG" id="KOG1075">
    <property type="taxonomic scope" value="Eukaryota"/>
</dbReference>
<gene>
    <name evidence="3" type="ORF">TCM_014510</name>
</gene>
<protein>
    <recommendedName>
        <fullName evidence="2">DUF4283 domain-containing protein</fullName>
    </recommendedName>
</protein>
<feature type="region of interest" description="Disordered" evidence="1">
    <location>
        <begin position="74"/>
        <end position="93"/>
    </location>
</feature>
<organism evidence="3 4">
    <name type="scientific">Theobroma cacao</name>
    <name type="common">Cacao</name>
    <name type="synonym">Cocoa</name>
    <dbReference type="NCBI Taxonomy" id="3641"/>
    <lineage>
        <taxon>Eukaryota</taxon>
        <taxon>Viridiplantae</taxon>
        <taxon>Streptophyta</taxon>
        <taxon>Embryophyta</taxon>
        <taxon>Tracheophyta</taxon>
        <taxon>Spermatophyta</taxon>
        <taxon>Magnoliopsida</taxon>
        <taxon>eudicotyledons</taxon>
        <taxon>Gunneridae</taxon>
        <taxon>Pentapetalae</taxon>
        <taxon>rosids</taxon>
        <taxon>malvids</taxon>
        <taxon>Malvales</taxon>
        <taxon>Malvaceae</taxon>
        <taxon>Byttnerioideae</taxon>
        <taxon>Theobroma</taxon>
    </lineage>
</organism>